<dbReference type="RefSeq" id="WP_250160757.1">
    <property type="nucleotide sequence ID" value="NZ_AP024828.1"/>
</dbReference>
<protein>
    <submittedName>
        <fullName evidence="8">Cytochrome P450</fullName>
    </submittedName>
</protein>
<dbReference type="EMBL" id="AP024828">
    <property type="protein sequence ID" value="BCZ21775.1"/>
    <property type="molecule type" value="Genomic_DNA"/>
</dbReference>
<dbReference type="Proteomes" id="UP000826012">
    <property type="component" value="Chromosome"/>
</dbReference>
<sequence>MSADGSVLEFEPFKPGPREELPAVYAELRERFPVYRSASNIWVISRFDDVKAVQSNPAVFSSRPNPYEGDSVPADAEMKPEVIERLIALTAGIPVDLEEMASAKTIAAADPPQHTRMRRIVSRGFTPPRIKDMADAITEIVDRCLSGIGELPSFDVVERLAVPLPVEMICHILGIDRSEYGRAKRWSDAFAAAAGNTFNSAAERHELMLKNLKEFSTYFVPLIEARRVEPRNDLVSAMVAAIDNESLSNVETLMVAITIMVAGNETTTNLIGNTVVELLSNPDQLKLLLDDPSLLPNAVDEANRLTTPIQFAFREAIEDTVVADTTIPKGAIIALHMAAANRDPRRFDDPDRFLITRPPGKNLAFGHGIHFCLGAHLAGQEVRAAIGGLLPHLDRLELTGAALQRNPTALLNGWQRVELAWVS</sequence>
<evidence type="ECO:0000256" key="4">
    <source>
        <dbReference type="ARBA" id="ARBA00023002"/>
    </source>
</evidence>
<evidence type="ECO:0000256" key="7">
    <source>
        <dbReference type="RuleBase" id="RU000461"/>
    </source>
</evidence>
<keyword evidence="9" id="KW-1185">Reference proteome</keyword>
<dbReference type="InterPro" id="IPR036396">
    <property type="entry name" value="Cyt_P450_sf"/>
</dbReference>
<dbReference type="PRINTS" id="PR00359">
    <property type="entry name" value="BP450"/>
</dbReference>
<dbReference type="Pfam" id="PF00067">
    <property type="entry name" value="p450"/>
    <property type="match status" value="1"/>
</dbReference>
<reference evidence="8 9" key="2">
    <citation type="submission" date="2021-07" db="EMBL/GenBank/DDBJ databases">
        <authorList>
            <person name="Matsumoto Y."/>
            <person name="Motooka D."/>
            <person name="Nakamura S."/>
        </authorList>
    </citation>
    <scope>NUCLEOTIDE SEQUENCE [LARGE SCALE GENOMIC DNA]</scope>
    <source>
        <strain evidence="8 9">TY59</strain>
    </source>
</reference>
<keyword evidence="5 7" id="KW-0408">Iron</keyword>
<evidence type="ECO:0000256" key="3">
    <source>
        <dbReference type="ARBA" id="ARBA00022723"/>
    </source>
</evidence>
<dbReference type="PROSITE" id="PS00086">
    <property type="entry name" value="CYTOCHROME_P450"/>
    <property type="match status" value="1"/>
</dbReference>
<evidence type="ECO:0000256" key="5">
    <source>
        <dbReference type="ARBA" id="ARBA00023004"/>
    </source>
</evidence>
<gene>
    <name evidence="8" type="ORF">MTY59_16300</name>
</gene>
<evidence type="ECO:0000256" key="2">
    <source>
        <dbReference type="ARBA" id="ARBA00022617"/>
    </source>
</evidence>
<reference evidence="8 9" key="1">
    <citation type="submission" date="2021-07" db="EMBL/GenBank/DDBJ databases">
        <title>Complete genome sequence of nontuberculous Mycobacterium sp. TY59.</title>
        <authorList>
            <person name="Fukushima K."/>
        </authorList>
    </citation>
    <scope>NUCLEOTIDE SEQUENCE [LARGE SCALE GENOMIC DNA]</scope>
    <source>
        <strain evidence="8 9">TY59</strain>
    </source>
</reference>
<dbReference type="InterPro" id="IPR001128">
    <property type="entry name" value="Cyt_P450"/>
</dbReference>
<name>A0ABN6IDH9_9MYCO</name>
<evidence type="ECO:0000313" key="8">
    <source>
        <dbReference type="EMBL" id="BCZ21775.1"/>
    </source>
</evidence>
<keyword evidence="6 7" id="KW-0503">Monooxygenase</keyword>
<dbReference type="SUPFAM" id="SSF48264">
    <property type="entry name" value="Cytochrome P450"/>
    <property type="match status" value="1"/>
</dbReference>
<dbReference type="InterPro" id="IPR017972">
    <property type="entry name" value="Cyt_P450_CS"/>
</dbReference>
<evidence type="ECO:0000256" key="1">
    <source>
        <dbReference type="ARBA" id="ARBA00010617"/>
    </source>
</evidence>
<dbReference type="PANTHER" id="PTHR46696">
    <property type="entry name" value="P450, PUTATIVE (EUROFUNG)-RELATED"/>
    <property type="match status" value="1"/>
</dbReference>
<comment type="similarity">
    <text evidence="1 7">Belongs to the cytochrome P450 family.</text>
</comment>
<evidence type="ECO:0000256" key="6">
    <source>
        <dbReference type="ARBA" id="ARBA00023033"/>
    </source>
</evidence>
<dbReference type="Gene3D" id="1.10.630.10">
    <property type="entry name" value="Cytochrome P450"/>
    <property type="match status" value="1"/>
</dbReference>
<dbReference type="InterPro" id="IPR002397">
    <property type="entry name" value="Cyt_P450_B"/>
</dbReference>
<keyword evidence="3 7" id="KW-0479">Metal-binding</keyword>
<keyword evidence="4 7" id="KW-0560">Oxidoreductase</keyword>
<proteinExistence type="inferred from homology"/>
<evidence type="ECO:0000313" key="9">
    <source>
        <dbReference type="Proteomes" id="UP000826012"/>
    </source>
</evidence>
<dbReference type="PANTHER" id="PTHR46696:SF1">
    <property type="entry name" value="CYTOCHROME P450 YJIB-RELATED"/>
    <property type="match status" value="1"/>
</dbReference>
<organism evidence="8 9">
    <name type="scientific">Mycobacterium senriense</name>
    <dbReference type="NCBI Taxonomy" id="2775496"/>
    <lineage>
        <taxon>Bacteria</taxon>
        <taxon>Bacillati</taxon>
        <taxon>Actinomycetota</taxon>
        <taxon>Actinomycetes</taxon>
        <taxon>Mycobacteriales</taxon>
        <taxon>Mycobacteriaceae</taxon>
        <taxon>Mycobacterium</taxon>
        <taxon>Mycobacterium avium complex (MAC)</taxon>
    </lineage>
</organism>
<keyword evidence="2 7" id="KW-0349">Heme</keyword>
<accession>A0ABN6IDH9</accession>